<protein>
    <recommendedName>
        <fullName evidence="8">Methylenetetrahydrofolate reductase</fullName>
    </recommendedName>
</protein>
<dbReference type="GO" id="GO:0005829">
    <property type="term" value="C:cytosol"/>
    <property type="evidence" value="ECO:0007669"/>
    <property type="project" value="TreeGrafter"/>
</dbReference>
<evidence type="ECO:0000313" key="10">
    <source>
        <dbReference type="EMBL" id="QTE29547.1"/>
    </source>
</evidence>
<evidence type="ECO:0000256" key="1">
    <source>
        <dbReference type="ARBA" id="ARBA00001974"/>
    </source>
</evidence>
<dbReference type="AlphaFoldDB" id="A0A8A4ZGD9"/>
<dbReference type="RefSeq" id="WP_227423834.1">
    <property type="nucleotide sequence ID" value="NZ_CP071868.1"/>
</dbReference>
<feature type="compositionally biased region" description="Low complexity" evidence="9">
    <location>
        <begin position="9"/>
        <end position="20"/>
    </location>
</feature>
<evidence type="ECO:0000256" key="5">
    <source>
        <dbReference type="ARBA" id="ARBA00022827"/>
    </source>
</evidence>
<evidence type="ECO:0000256" key="4">
    <source>
        <dbReference type="ARBA" id="ARBA00022630"/>
    </source>
</evidence>
<dbReference type="GO" id="GO:0106312">
    <property type="term" value="F:methylenetetrahydrofolate reductase (NADH) activity"/>
    <property type="evidence" value="ECO:0007669"/>
    <property type="project" value="UniProtKB-EC"/>
</dbReference>
<organism evidence="10 11">
    <name type="scientific">Pengzhenrongella sicca</name>
    <dbReference type="NCBI Taxonomy" id="2819238"/>
    <lineage>
        <taxon>Bacteria</taxon>
        <taxon>Bacillati</taxon>
        <taxon>Actinomycetota</taxon>
        <taxon>Actinomycetes</taxon>
        <taxon>Micrococcales</taxon>
        <taxon>Pengzhenrongella</taxon>
    </lineage>
</organism>
<gene>
    <name evidence="10" type="ORF">J4E96_00245</name>
</gene>
<keyword evidence="6 8" id="KW-0560">Oxidoreductase</keyword>
<dbReference type="Pfam" id="PF02219">
    <property type="entry name" value="MTHFR"/>
    <property type="match status" value="1"/>
</dbReference>
<comment type="pathway">
    <text evidence="2 8">One-carbon metabolism; tetrahydrofolate interconversion.</text>
</comment>
<dbReference type="GO" id="GO:0009086">
    <property type="term" value="P:methionine biosynthetic process"/>
    <property type="evidence" value="ECO:0007669"/>
    <property type="project" value="TreeGrafter"/>
</dbReference>
<feature type="region of interest" description="Disordered" evidence="9">
    <location>
        <begin position="1"/>
        <end position="32"/>
    </location>
</feature>
<keyword evidence="5 8" id="KW-0274">FAD</keyword>
<keyword evidence="11" id="KW-1185">Reference proteome</keyword>
<dbReference type="EMBL" id="CP071868">
    <property type="protein sequence ID" value="QTE29547.1"/>
    <property type="molecule type" value="Genomic_DNA"/>
</dbReference>
<evidence type="ECO:0000313" key="11">
    <source>
        <dbReference type="Proteomes" id="UP000663937"/>
    </source>
</evidence>
<dbReference type="Proteomes" id="UP000663937">
    <property type="component" value="Chromosome"/>
</dbReference>
<dbReference type="InterPro" id="IPR029041">
    <property type="entry name" value="FAD-linked_oxidoreductase-like"/>
</dbReference>
<name>A0A8A4ZGD9_9MICO</name>
<evidence type="ECO:0000256" key="3">
    <source>
        <dbReference type="ARBA" id="ARBA00006743"/>
    </source>
</evidence>
<dbReference type="InterPro" id="IPR003171">
    <property type="entry name" value="Mehydrof_redctse-like"/>
</dbReference>
<feature type="region of interest" description="Disordered" evidence="9">
    <location>
        <begin position="320"/>
        <end position="344"/>
    </location>
</feature>
<dbReference type="UniPathway" id="UPA00193"/>
<comment type="cofactor">
    <cofactor evidence="1 8">
        <name>FAD</name>
        <dbReference type="ChEBI" id="CHEBI:57692"/>
    </cofactor>
</comment>
<dbReference type="PANTHER" id="PTHR45754:SF3">
    <property type="entry name" value="METHYLENETETRAHYDROFOLATE REDUCTASE (NADPH)"/>
    <property type="match status" value="1"/>
</dbReference>
<evidence type="ECO:0000256" key="8">
    <source>
        <dbReference type="RuleBase" id="RU003862"/>
    </source>
</evidence>
<evidence type="ECO:0000256" key="7">
    <source>
        <dbReference type="ARBA" id="ARBA00048628"/>
    </source>
</evidence>
<evidence type="ECO:0000256" key="2">
    <source>
        <dbReference type="ARBA" id="ARBA00004777"/>
    </source>
</evidence>
<dbReference type="PANTHER" id="PTHR45754">
    <property type="entry name" value="METHYLENETETRAHYDROFOLATE REDUCTASE"/>
    <property type="match status" value="1"/>
</dbReference>
<dbReference type="Gene3D" id="3.20.20.220">
    <property type="match status" value="1"/>
</dbReference>
<keyword evidence="4 8" id="KW-0285">Flavoprotein</keyword>
<comment type="catalytic activity">
    <reaction evidence="7">
        <text>(6S)-5-methyl-5,6,7,8-tetrahydrofolate + NAD(+) = (6R)-5,10-methylene-5,6,7,8-tetrahydrofolate + NADH + H(+)</text>
        <dbReference type="Rhea" id="RHEA:19821"/>
        <dbReference type="ChEBI" id="CHEBI:15378"/>
        <dbReference type="ChEBI" id="CHEBI:15636"/>
        <dbReference type="ChEBI" id="CHEBI:18608"/>
        <dbReference type="ChEBI" id="CHEBI:57540"/>
        <dbReference type="ChEBI" id="CHEBI:57945"/>
        <dbReference type="EC" id="1.5.1.54"/>
    </reaction>
    <physiologicalReaction direction="right-to-left" evidence="7">
        <dbReference type="Rhea" id="RHEA:19823"/>
    </physiologicalReaction>
</comment>
<dbReference type="SUPFAM" id="SSF51730">
    <property type="entry name" value="FAD-linked oxidoreductase"/>
    <property type="match status" value="1"/>
</dbReference>
<sequence>MPTTGFSGAPSPERAAPRPARANDRPTVSFELFPPRTPQTLEKLWTTVEALAAVRPDFISVTYGASGSTRQTTRDLVRELLASTSVLPIAHLTCVGTSRDEVTAIIEEFLDEGVRSFLALRGDPPAGQPDWRPNPAGLTRASELVDLIREVEAARCGLSPSQALRGAAHRLSVAVAAFPNGNPIAGSSREQDLRALQAKQDAGADFAITQLFYDPQHYLDLVRDARAAGITIPIVAGLIPTTEPARLLRVEALSGIRVPRELLAALEAADSPAQRHRVGIRASVEVAKAVLDGGAPGLHIYTFNKHEAALDLLEGAHLRGGAPMAPPPAGRPQSTPAQPDYISI</sequence>
<dbReference type="GO" id="GO:0071949">
    <property type="term" value="F:FAD binding"/>
    <property type="evidence" value="ECO:0007669"/>
    <property type="project" value="TreeGrafter"/>
</dbReference>
<accession>A0A8A4ZGD9</accession>
<dbReference type="KEGG" id="psic:J4E96_00245"/>
<evidence type="ECO:0000256" key="6">
    <source>
        <dbReference type="ARBA" id="ARBA00023002"/>
    </source>
</evidence>
<dbReference type="CDD" id="cd00537">
    <property type="entry name" value="MTHFR"/>
    <property type="match status" value="1"/>
</dbReference>
<comment type="similarity">
    <text evidence="3 8">Belongs to the methylenetetrahydrofolate reductase family.</text>
</comment>
<reference evidence="10" key="1">
    <citation type="submission" date="2021-03" db="EMBL/GenBank/DDBJ databases">
        <title>Pengzhenrongella sicca gen. nov., sp. nov., a new member of suborder Micrococcineae isolated from High-Arctic tundra soil.</title>
        <authorList>
            <person name="Peng F."/>
        </authorList>
    </citation>
    <scope>NUCLEOTIDE SEQUENCE</scope>
    <source>
        <strain evidence="10">LRZ-2</strain>
    </source>
</reference>
<dbReference type="GO" id="GO:0035999">
    <property type="term" value="P:tetrahydrofolate interconversion"/>
    <property type="evidence" value="ECO:0007669"/>
    <property type="project" value="UniProtKB-UniPathway"/>
</dbReference>
<proteinExistence type="inferred from homology"/>
<evidence type="ECO:0000256" key="9">
    <source>
        <dbReference type="SAM" id="MobiDB-lite"/>
    </source>
</evidence>